<evidence type="ECO:0000313" key="4">
    <source>
        <dbReference type="EMBL" id="GAA0246565.1"/>
    </source>
</evidence>
<feature type="compositionally biased region" description="Basic and acidic residues" evidence="3">
    <location>
        <begin position="1"/>
        <end position="11"/>
    </location>
</feature>
<accession>A0ABN0UD86</accession>
<proteinExistence type="inferred from homology"/>
<gene>
    <name evidence="4" type="ORF">GCM10010492_52610</name>
</gene>
<keyword evidence="2" id="KW-0456">Lyase</keyword>
<dbReference type="RefSeq" id="WP_343936564.1">
    <property type="nucleotide sequence ID" value="NZ_BAAABU010000014.1"/>
</dbReference>
<dbReference type="EMBL" id="BAAABU010000014">
    <property type="protein sequence ID" value="GAA0246565.1"/>
    <property type="molecule type" value="Genomic_DNA"/>
</dbReference>
<comment type="caution">
    <text evidence="4">The sequence shown here is derived from an EMBL/GenBank/DDBJ whole genome shotgun (WGS) entry which is preliminary data.</text>
</comment>
<dbReference type="Proteomes" id="UP001500416">
    <property type="component" value="Unassembled WGS sequence"/>
</dbReference>
<dbReference type="InterPro" id="IPR015424">
    <property type="entry name" value="PyrdxlP-dep_Trfase"/>
</dbReference>
<evidence type="ECO:0008006" key="6">
    <source>
        <dbReference type="Google" id="ProtNLM"/>
    </source>
</evidence>
<evidence type="ECO:0000256" key="2">
    <source>
        <dbReference type="ARBA" id="ARBA00022793"/>
    </source>
</evidence>
<feature type="region of interest" description="Disordered" evidence="3">
    <location>
        <begin position="1"/>
        <end position="130"/>
    </location>
</feature>
<evidence type="ECO:0000256" key="3">
    <source>
        <dbReference type="SAM" id="MobiDB-lite"/>
    </source>
</evidence>
<evidence type="ECO:0000256" key="1">
    <source>
        <dbReference type="ARBA" id="ARBA00009533"/>
    </source>
</evidence>
<protein>
    <recommendedName>
        <fullName evidence="6">Histidine decarboxylase</fullName>
    </recommendedName>
</protein>
<name>A0ABN0UD86_9PSEU</name>
<dbReference type="PANTHER" id="PTHR46101:SF18">
    <property type="entry name" value="HISTIDINE DECARBOXYLASE"/>
    <property type="match status" value="1"/>
</dbReference>
<dbReference type="SUPFAM" id="SSF53383">
    <property type="entry name" value="PLP-dependent transferases"/>
    <property type="match status" value="1"/>
</dbReference>
<dbReference type="InterPro" id="IPR051151">
    <property type="entry name" value="Group_II_Decarboxylase"/>
</dbReference>
<keyword evidence="2" id="KW-0210">Decarboxylase</keyword>
<feature type="compositionally biased region" description="Low complexity" evidence="3">
    <location>
        <begin position="39"/>
        <end position="49"/>
    </location>
</feature>
<keyword evidence="5" id="KW-1185">Reference proteome</keyword>
<dbReference type="InterPro" id="IPR015421">
    <property type="entry name" value="PyrdxlP-dep_Trfase_major"/>
</dbReference>
<evidence type="ECO:0000313" key="5">
    <source>
        <dbReference type="Proteomes" id="UP001500416"/>
    </source>
</evidence>
<organism evidence="4 5">
    <name type="scientific">Saccharothrix mutabilis subsp. mutabilis</name>
    <dbReference type="NCBI Taxonomy" id="66855"/>
    <lineage>
        <taxon>Bacteria</taxon>
        <taxon>Bacillati</taxon>
        <taxon>Actinomycetota</taxon>
        <taxon>Actinomycetes</taxon>
        <taxon>Pseudonocardiales</taxon>
        <taxon>Pseudonocardiaceae</taxon>
        <taxon>Saccharothrix</taxon>
    </lineage>
</organism>
<dbReference type="Gene3D" id="3.40.640.10">
    <property type="entry name" value="Type I PLP-dependent aspartate aminotransferase-like (Major domain)"/>
    <property type="match status" value="1"/>
</dbReference>
<sequence length="691" mass="75839">MSRHIGEERHTGLWGTTPPIPAPTPAERTTTPAPPPEYATPEPVTTAPEQARTAPEQARTAPEYATVTPEFDAVATTPAPPEFDAVVTTPAKPVSDTPARATPRPAPRRPERRAPTPAEQSTSDEPTERDFLIPAEGLTAQQRKHALTKLETYLVGKHEHMVGFQGNQDLGHAQQDLGRFLDFHLNNVGDPFQQGNYKPNTKAVERAVLDRYAELWRAEWPYDGKNPESYWGYVLTMGSTEGNLYALASARDYLSGRKLIGDPGGSNPQMVYVQAAPPARSAPAARVGGSPAADPRNAYRPVAFYSEDTHYSVIKAVRTLAIDTFGAIGTAEYPDQCPLGGRWPLEVPSKGGPDGSGEIDVDKLERLVAFFAERGHPILLLLNFGTTFKGAYDNIEKVATRLVPLFRRHGLLEREIEFEPGRTDRRRGFWVHVDGALGAGIMPFLRHAAEEDEHSELAVALRRELKGKVPEFDFGLRVDGVDVVGSLVMSGHKWAGAPFPCGIFMTKNKFRVEPAATPAYTGSPDTTFAGSRNGLSPLVLWNHLASRSVRGHAAEAVAALRRTRYLESALRELEDRLDREDRLPEGGLHVDRSPMALTVRFRRPNDEIIAKWSLSCQPMPTGTGEVRHFAHVFAMPSLTEEKIDLFMEDLFAEGAFTHPDIPLPEPTTSATAFAADVQPLALVPMTGRGFQ</sequence>
<comment type="similarity">
    <text evidence="1">Belongs to the group II decarboxylase family.</text>
</comment>
<dbReference type="PANTHER" id="PTHR46101">
    <property type="match status" value="1"/>
</dbReference>
<reference evidence="4 5" key="1">
    <citation type="journal article" date="2019" name="Int. J. Syst. Evol. Microbiol.">
        <title>The Global Catalogue of Microorganisms (GCM) 10K type strain sequencing project: providing services to taxonomists for standard genome sequencing and annotation.</title>
        <authorList>
            <consortium name="The Broad Institute Genomics Platform"/>
            <consortium name="The Broad Institute Genome Sequencing Center for Infectious Disease"/>
            <person name="Wu L."/>
            <person name="Ma J."/>
        </authorList>
    </citation>
    <scope>NUCLEOTIDE SEQUENCE [LARGE SCALE GENOMIC DNA]</scope>
    <source>
        <strain evidence="4 5">JCM 3380</strain>
    </source>
</reference>